<dbReference type="AlphaFoldDB" id="A0A8K0JAB7"/>
<keyword evidence="5" id="KW-1185">Reference proteome</keyword>
<organism evidence="4 5">
    <name type="scientific">Claviceps africana</name>
    <dbReference type="NCBI Taxonomy" id="83212"/>
    <lineage>
        <taxon>Eukaryota</taxon>
        <taxon>Fungi</taxon>
        <taxon>Dikarya</taxon>
        <taxon>Ascomycota</taxon>
        <taxon>Pezizomycotina</taxon>
        <taxon>Sordariomycetes</taxon>
        <taxon>Hypocreomycetidae</taxon>
        <taxon>Hypocreales</taxon>
        <taxon>Clavicipitaceae</taxon>
        <taxon>Claviceps</taxon>
    </lineage>
</organism>
<dbReference type="GO" id="GO:0005634">
    <property type="term" value="C:nucleus"/>
    <property type="evidence" value="ECO:0007669"/>
    <property type="project" value="TreeGrafter"/>
</dbReference>
<evidence type="ECO:0000313" key="4">
    <source>
        <dbReference type="EMBL" id="KAG5928759.1"/>
    </source>
</evidence>
<dbReference type="PANTHER" id="PTHR23325">
    <property type="entry name" value="SERUM RESPONSE FACTOR-BINDING"/>
    <property type="match status" value="1"/>
</dbReference>
<evidence type="ECO:0000256" key="2">
    <source>
        <dbReference type="SAM" id="MobiDB-lite"/>
    </source>
</evidence>
<evidence type="ECO:0000256" key="1">
    <source>
        <dbReference type="ARBA" id="ARBA00023054"/>
    </source>
</evidence>
<dbReference type="Proteomes" id="UP000811619">
    <property type="component" value="Unassembled WGS sequence"/>
</dbReference>
<comment type="caution">
    <text evidence="4">The sequence shown here is derived from an EMBL/GenBank/DDBJ whole genome shotgun (WGS) entry which is preliminary data.</text>
</comment>
<dbReference type="OrthoDB" id="3364872at2759"/>
<gene>
    <name evidence="4" type="ORF">E4U42_008086</name>
</gene>
<feature type="compositionally biased region" description="Acidic residues" evidence="2">
    <location>
        <begin position="190"/>
        <end position="199"/>
    </location>
</feature>
<feature type="compositionally biased region" description="Basic and acidic residues" evidence="2">
    <location>
        <begin position="424"/>
        <end position="438"/>
    </location>
</feature>
<feature type="compositionally biased region" description="Basic residues" evidence="2">
    <location>
        <begin position="365"/>
        <end position="375"/>
    </location>
</feature>
<feature type="compositionally biased region" description="Basic and acidic residues" evidence="2">
    <location>
        <begin position="223"/>
        <end position="232"/>
    </location>
</feature>
<evidence type="ECO:0000313" key="5">
    <source>
        <dbReference type="Proteomes" id="UP000811619"/>
    </source>
</evidence>
<dbReference type="InterPro" id="IPR015158">
    <property type="entry name" value="Bud22_dom"/>
</dbReference>
<feature type="compositionally biased region" description="Polar residues" evidence="2">
    <location>
        <begin position="169"/>
        <end position="184"/>
    </location>
</feature>
<sequence length="458" mass="50626">MPKRKRGAETGLHDVLEKYEDEVFRALKASKGFERQRLSKRLRDHGITPDKTQRLEREIAVLKSLDLHQTARAHLHLSLLKVKSIAASPDLPDALRRGVSKPDLPAEEQAALHNVTSSLYNREQVRQATDRAVKAVCSILDVPPPEHPKRSRQDKHQVPGEQSSDRKQSSPATLGPSGTASEATNGGPHEDEDEDESEFEGFSSHDDGPTNIQDESDSDVERDDEKDFETLHDLLGSASEEEEDWNDAKYAQFRGKETVNLDDISVSGSESGEFEAELEDELEARTTSSSPTPPVDKTQKTTKKASSAIKPGQIGGSTFLPSLMGGYISGSESASDIEEAKPKKRRGQRARQAIWEQKYGTGARHLQKPQKTSHKGGRDSGWDMRRGAVEGGDQGKRAPWKKGIQRPFAGRTETEPAPAPKPRKRDDEGALHPSWEARKKARQTQKAVAFAGQKVVFD</sequence>
<proteinExistence type="predicted"/>
<name>A0A8K0JAB7_9HYPO</name>
<feature type="domain" description="Bud22" evidence="3">
    <location>
        <begin position="17"/>
        <end position="458"/>
    </location>
</feature>
<dbReference type="InterPro" id="IPR037393">
    <property type="entry name" value="Bud22/SRFB1"/>
</dbReference>
<dbReference type="PANTHER" id="PTHR23325:SF1">
    <property type="entry name" value="SERUM RESPONSE FACTOR-BINDING PROTEIN 1"/>
    <property type="match status" value="1"/>
</dbReference>
<feature type="region of interest" description="Disordered" evidence="2">
    <location>
        <begin position="141"/>
        <end position="442"/>
    </location>
</feature>
<protein>
    <recommendedName>
        <fullName evidence="3">Bud22 domain-containing protein</fullName>
    </recommendedName>
</protein>
<dbReference type="EMBL" id="SRPY01000099">
    <property type="protein sequence ID" value="KAG5928759.1"/>
    <property type="molecule type" value="Genomic_DNA"/>
</dbReference>
<dbReference type="GO" id="GO:0030686">
    <property type="term" value="C:90S preribosome"/>
    <property type="evidence" value="ECO:0007669"/>
    <property type="project" value="TreeGrafter"/>
</dbReference>
<evidence type="ECO:0000259" key="3">
    <source>
        <dbReference type="Pfam" id="PF09073"/>
    </source>
</evidence>
<accession>A0A8K0JAB7</accession>
<feature type="compositionally biased region" description="Acidic residues" evidence="2">
    <location>
        <begin position="272"/>
        <end position="282"/>
    </location>
</feature>
<reference evidence="4" key="1">
    <citation type="journal article" date="2020" name="bioRxiv">
        <title>Whole genome comparisons of ergot fungi reveals the divergence and evolution of species within the genus Claviceps are the result of varying mechanisms driving genome evolution and host range expansion.</title>
        <authorList>
            <person name="Wyka S.A."/>
            <person name="Mondo S.J."/>
            <person name="Liu M."/>
            <person name="Dettman J."/>
            <person name="Nalam V."/>
            <person name="Broders K.D."/>
        </authorList>
    </citation>
    <scope>NUCLEOTIDE SEQUENCE</scope>
    <source>
        <strain evidence="4">CCC 489</strain>
    </source>
</reference>
<keyword evidence="1" id="KW-0175">Coiled coil</keyword>
<feature type="compositionally biased region" description="Basic and acidic residues" evidence="2">
    <location>
        <begin position="154"/>
        <end position="168"/>
    </location>
</feature>
<dbReference type="GO" id="GO:0030490">
    <property type="term" value="P:maturation of SSU-rRNA"/>
    <property type="evidence" value="ECO:0007669"/>
    <property type="project" value="TreeGrafter"/>
</dbReference>
<feature type="compositionally biased region" description="Basic and acidic residues" evidence="2">
    <location>
        <begin position="376"/>
        <end position="396"/>
    </location>
</feature>
<dbReference type="Pfam" id="PF09073">
    <property type="entry name" value="BUD22"/>
    <property type="match status" value="1"/>
</dbReference>